<dbReference type="Gramene" id="rna2634">
    <property type="protein sequence ID" value="RHN78965.1"/>
    <property type="gene ID" value="gene2634"/>
</dbReference>
<name>A0A396JRV5_MEDTR</name>
<evidence type="ECO:0000313" key="2">
    <source>
        <dbReference type="Proteomes" id="UP000265566"/>
    </source>
</evidence>
<protein>
    <submittedName>
        <fullName evidence="1">Uncharacterized protein</fullName>
    </submittedName>
</protein>
<sequence>MIFNHATRIKSGTFHNIFQLKSYHLITHLKNNPTILNINYSTCSSDKRSF</sequence>
<organism evidence="1 2">
    <name type="scientific">Medicago truncatula</name>
    <name type="common">Barrel medic</name>
    <name type="synonym">Medicago tribuloides</name>
    <dbReference type="NCBI Taxonomy" id="3880"/>
    <lineage>
        <taxon>Eukaryota</taxon>
        <taxon>Viridiplantae</taxon>
        <taxon>Streptophyta</taxon>
        <taxon>Embryophyta</taxon>
        <taxon>Tracheophyta</taxon>
        <taxon>Spermatophyta</taxon>
        <taxon>Magnoliopsida</taxon>
        <taxon>eudicotyledons</taxon>
        <taxon>Gunneridae</taxon>
        <taxon>Pentapetalae</taxon>
        <taxon>rosids</taxon>
        <taxon>fabids</taxon>
        <taxon>Fabales</taxon>
        <taxon>Fabaceae</taxon>
        <taxon>Papilionoideae</taxon>
        <taxon>50 kb inversion clade</taxon>
        <taxon>NPAAA clade</taxon>
        <taxon>Hologalegina</taxon>
        <taxon>IRL clade</taxon>
        <taxon>Trifolieae</taxon>
        <taxon>Medicago</taxon>
    </lineage>
</organism>
<proteinExistence type="predicted"/>
<accession>A0A396JRV5</accession>
<comment type="caution">
    <text evidence="1">The sequence shown here is derived from an EMBL/GenBank/DDBJ whole genome shotgun (WGS) entry which is preliminary data.</text>
</comment>
<gene>
    <name evidence="1" type="ORF">MtrunA17_Chr1g0171631</name>
</gene>
<dbReference type="Proteomes" id="UP000265566">
    <property type="component" value="Chromosome 1"/>
</dbReference>
<dbReference type="EMBL" id="PSQE01000001">
    <property type="protein sequence ID" value="RHN78965.1"/>
    <property type="molecule type" value="Genomic_DNA"/>
</dbReference>
<reference evidence="2" key="1">
    <citation type="journal article" date="2018" name="Nat. Plants">
        <title>Whole-genome landscape of Medicago truncatula symbiotic genes.</title>
        <authorList>
            <person name="Pecrix Y."/>
            <person name="Staton S.E."/>
            <person name="Sallet E."/>
            <person name="Lelandais-Briere C."/>
            <person name="Moreau S."/>
            <person name="Carrere S."/>
            <person name="Blein T."/>
            <person name="Jardinaud M.F."/>
            <person name="Latrasse D."/>
            <person name="Zouine M."/>
            <person name="Zahm M."/>
            <person name="Kreplak J."/>
            <person name="Mayjonade B."/>
            <person name="Satge C."/>
            <person name="Perez M."/>
            <person name="Cauet S."/>
            <person name="Marande W."/>
            <person name="Chantry-Darmon C."/>
            <person name="Lopez-Roques C."/>
            <person name="Bouchez O."/>
            <person name="Berard A."/>
            <person name="Debelle F."/>
            <person name="Munos S."/>
            <person name="Bendahmane A."/>
            <person name="Berges H."/>
            <person name="Niebel A."/>
            <person name="Buitink J."/>
            <person name="Frugier F."/>
            <person name="Benhamed M."/>
            <person name="Crespi M."/>
            <person name="Gouzy J."/>
            <person name="Gamas P."/>
        </authorList>
    </citation>
    <scope>NUCLEOTIDE SEQUENCE [LARGE SCALE GENOMIC DNA]</scope>
    <source>
        <strain evidence="2">cv. Jemalong A17</strain>
    </source>
</reference>
<dbReference type="AlphaFoldDB" id="A0A396JRV5"/>
<evidence type="ECO:0000313" key="1">
    <source>
        <dbReference type="EMBL" id="RHN78965.1"/>
    </source>
</evidence>